<comment type="caution">
    <text evidence="1">The sequence shown here is derived from an EMBL/GenBank/DDBJ whole genome shotgun (WGS) entry which is preliminary data.</text>
</comment>
<dbReference type="RefSeq" id="WP_344006025.1">
    <property type="nucleotide sequence ID" value="NZ_BAAAMY010000004.1"/>
</dbReference>
<dbReference type="Proteomes" id="UP001501612">
    <property type="component" value="Unassembled WGS sequence"/>
</dbReference>
<accession>A0ABP5AKH4</accession>
<gene>
    <name evidence="1" type="ORF">GCM10009737_16560</name>
</gene>
<keyword evidence="2" id="KW-1185">Reference proteome</keyword>
<dbReference type="InterPro" id="IPR025101">
    <property type="entry name" value="DUF4012"/>
</dbReference>
<name>A0ABP5AKH4_9ACTN</name>
<organism evidence="1 2">
    <name type="scientific">Nocardioides lentus</name>
    <dbReference type="NCBI Taxonomy" id="338077"/>
    <lineage>
        <taxon>Bacteria</taxon>
        <taxon>Bacillati</taxon>
        <taxon>Actinomycetota</taxon>
        <taxon>Actinomycetes</taxon>
        <taxon>Propionibacteriales</taxon>
        <taxon>Nocardioidaceae</taxon>
        <taxon>Nocardioides</taxon>
    </lineage>
</organism>
<evidence type="ECO:0000313" key="1">
    <source>
        <dbReference type="EMBL" id="GAA1915809.1"/>
    </source>
</evidence>
<dbReference type="Pfam" id="PF13196">
    <property type="entry name" value="DUF4012"/>
    <property type="match status" value="1"/>
</dbReference>
<evidence type="ECO:0000313" key="2">
    <source>
        <dbReference type="Proteomes" id="UP001501612"/>
    </source>
</evidence>
<reference evidence="2" key="1">
    <citation type="journal article" date="2019" name="Int. J. Syst. Evol. Microbiol.">
        <title>The Global Catalogue of Microorganisms (GCM) 10K type strain sequencing project: providing services to taxonomists for standard genome sequencing and annotation.</title>
        <authorList>
            <consortium name="The Broad Institute Genomics Platform"/>
            <consortium name="The Broad Institute Genome Sequencing Center for Infectious Disease"/>
            <person name="Wu L."/>
            <person name="Ma J."/>
        </authorList>
    </citation>
    <scope>NUCLEOTIDE SEQUENCE [LARGE SCALE GENOMIC DNA]</scope>
    <source>
        <strain evidence="2">JCM 14046</strain>
    </source>
</reference>
<protein>
    <submittedName>
        <fullName evidence="1">DUF4012 domain-containing protein</fullName>
    </submittedName>
</protein>
<sequence>MGKRRLLVLVSLLVVGALVAFAGWVAWLGWQAQGDLREAQDHATQLRAALGDRDAAAAERAGDALAASARSAMDRTDGLDWTVATWLPVIGDDAEGVRAISSSLHTLAVDGVAPLVAASGDVDRLTVEGGVDLDVVAGLREPVEQGYDAVTRAADEVRAVDSDGFVGRVRAPYEEYVELVEGLESGLGAARTAVDLLPPMAGGEGPREYLLVVQNNAEIRASGGLPGAFVLLGADGGRLSILRQGGPRDFESDLEQPILPLSEAEQLVYDDLLGTFFQDANFTPDFPRTAELMNAHWEASGAQADLDGVLSIDPVALSYVLGAIGPVEVDGRTLTQDNLIEELLSTPYLELEPEAQDQLFADAARVIFEEAVGGGLGDPLAFLEGLARAGREGRFLISSFDEAEQEQLAGTRVAGELTGDDGATPHVDVSLNDATGSKMSYYLRYGVETVSEGCRDDGQRLAGSMRMRQTIDQADAEELPESVTGGGIRGTPAGAQLVIVRLYGPYGGSIDRVRLGSDVLNPGIVELDGRPVAVLNVFLSSTEPIDLDWRMTTAAGQTDDVEVGVTPSIVPGDKNFTTASSCTD</sequence>
<proteinExistence type="predicted"/>
<dbReference type="EMBL" id="BAAAMY010000004">
    <property type="protein sequence ID" value="GAA1915809.1"/>
    <property type="molecule type" value="Genomic_DNA"/>
</dbReference>